<dbReference type="Proteomes" id="UP000703269">
    <property type="component" value="Unassembled WGS sequence"/>
</dbReference>
<dbReference type="InterPro" id="IPR051694">
    <property type="entry name" value="Immunoregulatory_rcpt-like"/>
</dbReference>
<comment type="caution">
    <text evidence="7">The sequence shown here is derived from an EMBL/GenBank/DDBJ whole genome shotgun (WGS) entry which is preliminary data.</text>
</comment>
<feature type="transmembrane region" description="Helical" evidence="6">
    <location>
        <begin position="124"/>
        <end position="152"/>
    </location>
</feature>
<comment type="subcellular location">
    <subcellularLocation>
        <location evidence="1">Membrane</location>
        <topology evidence="1">Single-pass membrane protein</topology>
    </subcellularLocation>
</comment>
<evidence type="ECO:0000256" key="2">
    <source>
        <dbReference type="ARBA" id="ARBA00022692"/>
    </source>
</evidence>
<dbReference type="AlphaFoldDB" id="A0A9P3G781"/>
<dbReference type="GO" id="GO:0016020">
    <property type="term" value="C:membrane"/>
    <property type="evidence" value="ECO:0007669"/>
    <property type="project" value="UniProtKB-SubCell"/>
</dbReference>
<evidence type="ECO:0000256" key="3">
    <source>
        <dbReference type="ARBA" id="ARBA00022989"/>
    </source>
</evidence>
<dbReference type="PANTHER" id="PTHR15549:SF30">
    <property type="entry name" value="MID2 DOMAIN-CONTAINING PROTEIN"/>
    <property type="match status" value="1"/>
</dbReference>
<name>A0A9P3G781_9APHY</name>
<evidence type="ECO:0000256" key="1">
    <source>
        <dbReference type="ARBA" id="ARBA00004167"/>
    </source>
</evidence>
<dbReference type="OrthoDB" id="3266475at2759"/>
<feature type="compositionally biased region" description="Basic and acidic residues" evidence="5">
    <location>
        <begin position="13"/>
        <end position="27"/>
    </location>
</feature>
<keyword evidence="4 6" id="KW-0472">Membrane</keyword>
<keyword evidence="3 6" id="KW-1133">Transmembrane helix</keyword>
<proteinExistence type="predicted"/>
<organism evidence="7 8">
    <name type="scientific">Phanerochaete sordida</name>
    <dbReference type="NCBI Taxonomy" id="48140"/>
    <lineage>
        <taxon>Eukaryota</taxon>
        <taxon>Fungi</taxon>
        <taxon>Dikarya</taxon>
        <taxon>Basidiomycota</taxon>
        <taxon>Agaricomycotina</taxon>
        <taxon>Agaricomycetes</taxon>
        <taxon>Polyporales</taxon>
        <taxon>Phanerochaetaceae</taxon>
        <taxon>Phanerochaete</taxon>
    </lineage>
</organism>
<evidence type="ECO:0000256" key="5">
    <source>
        <dbReference type="SAM" id="MobiDB-lite"/>
    </source>
</evidence>
<feature type="region of interest" description="Disordered" evidence="5">
    <location>
        <begin position="1"/>
        <end position="32"/>
    </location>
</feature>
<protein>
    <submittedName>
        <fullName evidence="7">Uncharacterized protein</fullName>
    </submittedName>
</protein>
<evidence type="ECO:0000313" key="8">
    <source>
        <dbReference type="Proteomes" id="UP000703269"/>
    </source>
</evidence>
<reference evidence="7 8" key="1">
    <citation type="submission" date="2021-08" db="EMBL/GenBank/DDBJ databases">
        <title>Draft Genome Sequence of Phanerochaete sordida strain YK-624.</title>
        <authorList>
            <person name="Mori T."/>
            <person name="Dohra H."/>
            <person name="Suzuki T."/>
            <person name="Kawagishi H."/>
            <person name="Hirai H."/>
        </authorList>
    </citation>
    <scope>NUCLEOTIDE SEQUENCE [LARGE SCALE GENOMIC DNA]</scope>
    <source>
        <strain evidence="7 8">YK-624</strain>
    </source>
</reference>
<keyword evidence="8" id="KW-1185">Reference proteome</keyword>
<evidence type="ECO:0000256" key="6">
    <source>
        <dbReference type="SAM" id="Phobius"/>
    </source>
</evidence>
<dbReference type="PANTHER" id="PTHR15549">
    <property type="entry name" value="PAIRED IMMUNOGLOBULIN-LIKE TYPE 2 RECEPTOR"/>
    <property type="match status" value="1"/>
</dbReference>
<evidence type="ECO:0000313" key="7">
    <source>
        <dbReference type="EMBL" id="GJE89586.1"/>
    </source>
</evidence>
<evidence type="ECO:0000256" key="4">
    <source>
        <dbReference type="ARBA" id="ARBA00023136"/>
    </source>
</evidence>
<dbReference type="GO" id="GO:0071944">
    <property type="term" value="C:cell periphery"/>
    <property type="evidence" value="ECO:0007669"/>
    <property type="project" value="UniProtKB-ARBA"/>
</dbReference>
<dbReference type="EMBL" id="BPQB01000013">
    <property type="protein sequence ID" value="GJE89586.1"/>
    <property type="molecule type" value="Genomic_DNA"/>
</dbReference>
<feature type="region of interest" description="Disordered" evidence="5">
    <location>
        <begin position="255"/>
        <end position="288"/>
    </location>
</feature>
<keyword evidence="2 6" id="KW-0812">Transmembrane</keyword>
<sequence>MQAPPAPPPQETQNEHAKEHGNEHEAHTAPPTGTVSLAAFLSSLGTGSKAQETSTGSHSQVTSTLSATSSNIVSTSASAPTTIPHTSALTPASASSISYPVVSTHSPAPATGQSINRGSEEWKIIGVAVISFSAVAAILLLAVFFDQWWGFIRDMVWKKRRKEDHVEELIPDWEKAGWEIRMARNNDRYPSLPPLARTKSTTRDWDDLEKAPSDNMTGIGSGFATNNTYAPQPTHNSYAHGLGILTPAPQVRYADHQPPARSASLHRSNSRAAPSPAITLVDPYGGIE</sequence>
<feature type="compositionally biased region" description="Pro residues" evidence="5">
    <location>
        <begin position="1"/>
        <end position="10"/>
    </location>
</feature>
<accession>A0A9P3G781</accession>
<gene>
    <name evidence="7" type="ORF">PsYK624_056900</name>
</gene>